<dbReference type="PANTHER" id="PTHR43132">
    <property type="entry name" value="ARSENICAL RESISTANCE OPERON REPRESSOR ARSR-RELATED"/>
    <property type="match status" value="1"/>
</dbReference>
<gene>
    <name evidence="5" type="ORF">GCM10009838_60030</name>
</gene>
<keyword evidence="6" id="KW-1185">Reference proteome</keyword>
<dbReference type="RefSeq" id="WP_344660507.1">
    <property type="nucleotide sequence ID" value="NZ_BAAAQM010000041.1"/>
</dbReference>
<protein>
    <submittedName>
        <fullName evidence="5">Winged helix-turn-helix domain-containing protein</fullName>
    </submittedName>
</protein>
<evidence type="ECO:0000313" key="5">
    <source>
        <dbReference type="EMBL" id="GAA1989127.1"/>
    </source>
</evidence>
<dbReference type="SMART" id="SM00418">
    <property type="entry name" value="HTH_ARSR"/>
    <property type="match status" value="1"/>
</dbReference>
<accession>A0ABN2SMH7</accession>
<comment type="caution">
    <text evidence="5">The sequence shown here is derived from an EMBL/GenBank/DDBJ whole genome shotgun (WGS) entry which is preliminary data.</text>
</comment>
<name>A0ABN2SMH7_9ACTN</name>
<organism evidence="5 6">
    <name type="scientific">Catenulispora subtropica</name>
    <dbReference type="NCBI Taxonomy" id="450798"/>
    <lineage>
        <taxon>Bacteria</taxon>
        <taxon>Bacillati</taxon>
        <taxon>Actinomycetota</taxon>
        <taxon>Actinomycetes</taxon>
        <taxon>Catenulisporales</taxon>
        <taxon>Catenulisporaceae</taxon>
        <taxon>Catenulispora</taxon>
    </lineage>
</organism>
<sequence>MGFWQVDTDTLASGRFVVSPLAETLACLHTLYRGTTAHPAERVWLDAHRPAFQAMVAADPLTGPLLDAAMGLRTHWIADLLTPVPFEDAPSFEQELRRTRETPADRARANLVVSSGGPLPELLEDADIAGRLADVLARVWTATVAPTWERRRRIMEADVISRTAQLSRTGWAAALNDMRPGMRWLGDGRLQINVHDFPPRQTAGARLYFAPVTPARGWVAWDDTPRYAIVYPCSGVLADVDETTLPEPLARLLGTNRALILVLLDAPKSTTQLVALTDQTLGSVGRHLRILLDAGLVRRRRSGKSVLYYRTAGGDVLVEGASRPPET</sequence>
<dbReference type="SUPFAM" id="SSF46785">
    <property type="entry name" value="Winged helix' DNA-binding domain"/>
    <property type="match status" value="1"/>
</dbReference>
<dbReference type="InterPro" id="IPR036388">
    <property type="entry name" value="WH-like_DNA-bd_sf"/>
</dbReference>
<evidence type="ECO:0000256" key="1">
    <source>
        <dbReference type="ARBA" id="ARBA00023015"/>
    </source>
</evidence>
<dbReference type="PANTHER" id="PTHR43132:SF6">
    <property type="entry name" value="HTH-TYPE TRANSCRIPTIONAL REPRESSOR CZRA"/>
    <property type="match status" value="1"/>
</dbReference>
<evidence type="ECO:0000256" key="3">
    <source>
        <dbReference type="ARBA" id="ARBA00023163"/>
    </source>
</evidence>
<dbReference type="CDD" id="cd00090">
    <property type="entry name" value="HTH_ARSR"/>
    <property type="match status" value="1"/>
</dbReference>
<dbReference type="InterPro" id="IPR011991">
    <property type="entry name" value="ArsR-like_HTH"/>
</dbReference>
<dbReference type="Pfam" id="PF01022">
    <property type="entry name" value="HTH_5"/>
    <property type="match status" value="1"/>
</dbReference>
<dbReference type="Proteomes" id="UP001499854">
    <property type="component" value="Unassembled WGS sequence"/>
</dbReference>
<evidence type="ECO:0000259" key="4">
    <source>
        <dbReference type="PROSITE" id="PS50987"/>
    </source>
</evidence>
<keyword evidence="2" id="KW-0238">DNA-binding</keyword>
<dbReference type="Gene3D" id="1.10.10.10">
    <property type="entry name" value="Winged helix-like DNA-binding domain superfamily/Winged helix DNA-binding domain"/>
    <property type="match status" value="1"/>
</dbReference>
<proteinExistence type="predicted"/>
<dbReference type="InterPro" id="IPR001845">
    <property type="entry name" value="HTH_ArsR_DNA-bd_dom"/>
</dbReference>
<evidence type="ECO:0000313" key="6">
    <source>
        <dbReference type="Proteomes" id="UP001499854"/>
    </source>
</evidence>
<dbReference type="InterPro" id="IPR036390">
    <property type="entry name" value="WH_DNA-bd_sf"/>
</dbReference>
<keyword evidence="1" id="KW-0805">Transcription regulation</keyword>
<dbReference type="EMBL" id="BAAAQM010000041">
    <property type="protein sequence ID" value="GAA1989127.1"/>
    <property type="molecule type" value="Genomic_DNA"/>
</dbReference>
<dbReference type="InterPro" id="IPR051011">
    <property type="entry name" value="Metal_resp_trans_reg"/>
</dbReference>
<dbReference type="PROSITE" id="PS50987">
    <property type="entry name" value="HTH_ARSR_2"/>
    <property type="match status" value="1"/>
</dbReference>
<evidence type="ECO:0000256" key="2">
    <source>
        <dbReference type="ARBA" id="ARBA00023125"/>
    </source>
</evidence>
<reference evidence="5 6" key="1">
    <citation type="journal article" date="2019" name="Int. J. Syst. Evol. Microbiol.">
        <title>The Global Catalogue of Microorganisms (GCM) 10K type strain sequencing project: providing services to taxonomists for standard genome sequencing and annotation.</title>
        <authorList>
            <consortium name="The Broad Institute Genomics Platform"/>
            <consortium name="The Broad Institute Genome Sequencing Center for Infectious Disease"/>
            <person name="Wu L."/>
            <person name="Ma J."/>
        </authorList>
    </citation>
    <scope>NUCLEOTIDE SEQUENCE [LARGE SCALE GENOMIC DNA]</scope>
    <source>
        <strain evidence="5 6">JCM 16013</strain>
    </source>
</reference>
<feature type="domain" description="HTH arsR-type" evidence="4">
    <location>
        <begin position="237"/>
        <end position="327"/>
    </location>
</feature>
<keyword evidence="3" id="KW-0804">Transcription</keyword>